<dbReference type="EMBL" id="CATNWA010021354">
    <property type="protein sequence ID" value="CAI9622366.1"/>
    <property type="molecule type" value="Genomic_DNA"/>
</dbReference>
<keyword evidence="2" id="KW-1185">Reference proteome</keyword>
<sequence>MGEVRCCRICGLPIGIFKHIQKDTRGSKGLVQILGGCGTILVLTTAPACTTLIGHATSPSHTAVLVCERPG</sequence>
<reference evidence="1" key="1">
    <citation type="submission" date="2023-05" db="EMBL/GenBank/DDBJ databases">
        <authorList>
            <person name="Stuckert A."/>
        </authorList>
    </citation>
    <scope>NUCLEOTIDE SEQUENCE</scope>
</reference>
<evidence type="ECO:0000313" key="1">
    <source>
        <dbReference type="EMBL" id="CAI9622366.1"/>
    </source>
</evidence>
<evidence type="ECO:0000313" key="2">
    <source>
        <dbReference type="Proteomes" id="UP001162483"/>
    </source>
</evidence>
<comment type="caution">
    <text evidence="1">The sequence shown here is derived from an EMBL/GenBank/DDBJ whole genome shotgun (WGS) entry which is preliminary data.</text>
</comment>
<organism evidence="1 2">
    <name type="scientific">Staurois parvus</name>
    <dbReference type="NCBI Taxonomy" id="386267"/>
    <lineage>
        <taxon>Eukaryota</taxon>
        <taxon>Metazoa</taxon>
        <taxon>Chordata</taxon>
        <taxon>Craniata</taxon>
        <taxon>Vertebrata</taxon>
        <taxon>Euteleostomi</taxon>
        <taxon>Amphibia</taxon>
        <taxon>Batrachia</taxon>
        <taxon>Anura</taxon>
        <taxon>Neobatrachia</taxon>
        <taxon>Ranoidea</taxon>
        <taxon>Ranidae</taxon>
        <taxon>Staurois</taxon>
    </lineage>
</organism>
<protein>
    <submittedName>
        <fullName evidence="1">Uncharacterized protein</fullName>
    </submittedName>
</protein>
<proteinExistence type="predicted"/>
<gene>
    <name evidence="1" type="ORF">SPARVUS_LOCUS16286342</name>
</gene>
<dbReference type="Proteomes" id="UP001162483">
    <property type="component" value="Unassembled WGS sequence"/>
</dbReference>
<name>A0ABN9HQU8_9NEOB</name>
<accession>A0ABN9HQU8</accession>